<keyword evidence="3" id="KW-1185">Reference proteome</keyword>
<dbReference type="AlphaFoldDB" id="A0A2K2U538"/>
<dbReference type="RefSeq" id="WP_087197327.1">
    <property type="nucleotide sequence ID" value="NZ_PPEL01000033.1"/>
</dbReference>
<proteinExistence type="predicted"/>
<comment type="caution">
    <text evidence="2">The sequence shown here is derived from an EMBL/GenBank/DDBJ whole genome shotgun (WGS) entry which is preliminary data.</text>
</comment>
<dbReference type="Gene3D" id="1.20.120.1220">
    <property type="match status" value="1"/>
</dbReference>
<feature type="transmembrane region" description="Helical" evidence="1">
    <location>
        <begin position="238"/>
        <end position="265"/>
    </location>
</feature>
<reference evidence="2 3" key="1">
    <citation type="journal article" date="2018" name="Int. J. Syst. Evol. Microbiol.">
        <title>Rubneribacter badeniensis gen. nov., sp. nov. and Enteroscipio rubneri gen. nov., sp. nov., new members of the Eggerthellaceae isolated from human faeces.</title>
        <authorList>
            <person name="Danylec N."/>
            <person name="Gobl A."/>
            <person name="Stoll D.A."/>
            <person name="Hetzer B."/>
            <person name="Kulling S.E."/>
            <person name="Huch M."/>
        </authorList>
    </citation>
    <scope>NUCLEOTIDE SEQUENCE [LARGE SCALE GENOMIC DNA]</scope>
    <source>
        <strain evidence="2 3">ResAG-85</strain>
    </source>
</reference>
<sequence>MTAALAAAAAGFAAGGVVGWFVVPPLADKLLGRSHARTASWWWESCEAYTTFKREHRAREPCAGAGGEEGVLAVWRDDALAAAREGSLARERAAALAEAGCSVNVSLAVRDEAAQRERRSFDPTPLRRGACALGCALWFSALAASGLPWAATVAFALCGVAMAAAVACDMRARIIPIEACLAIALAGIAVQALMGGATALVAGAAFGTLVVAVCALANRAFGRGGVPPVGRGDMRCMAALSLASGLAAPCGMLACYALAAVVSLAGMAAGKLTAKDGIPMAPFLAAWLPVAALG</sequence>
<keyword evidence="1" id="KW-0472">Membrane</keyword>
<gene>
    <name evidence="2" type="ORF">C2L80_06845</name>
</gene>
<dbReference type="Proteomes" id="UP000236488">
    <property type="component" value="Unassembled WGS sequence"/>
</dbReference>
<evidence type="ECO:0000313" key="3">
    <source>
        <dbReference type="Proteomes" id="UP000236488"/>
    </source>
</evidence>
<organism evidence="2 3">
    <name type="scientific">Rubneribacter badeniensis</name>
    <dbReference type="NCBI Taxonomy" id="2070688"/>
    <lineage>
        <taxon>Bacteria</taxon>
        <taxon>Bacillati</taxon>
        <taxon>Actinomycetota</taxon>
        <taxon>Coriobacteriia</taxon>
        <taxon>Eggerthellales</taxon>
        <taxon>Eggerthellaceae</taxon>
        <taxon>Rubneribacter</taxon>
    </lineage>
</organism>
<evidence type="ECO:0000256" key="1">
    <source>
        <dbReference type="SAM" id="Phobius"/>
    </source>
</evidence>
<feature type="transmembrane region" description="Helical" evidence="1">
    <location>
        <begin position="199"/>
        <end position="217"/>
    </location>
</feature>
<evidence type="ECO:0000313" key="2">
    <source>
        <dbReference type="EMBL" id="PNV65379.1"/>
    </source>
</evidence>
<protein>
    <submittedName>
        <fullName evidence="2">Peptidase A24</fullName>
    </submittedName>
</protein>
<feature type="transmembrane region" description="Helical" evidence="1">
    <location>
        <begin position="147"/>
        <end position="167"/>
    </location>
</feature>
<keyword evidence="1" id="KW-0812">Transmembrane</keyword>
<accession>A0A2K2U538</accession>
<keyword evidence="1" id="KW-1133">Transmembrane helix</keyword>
<name>A0A2K2U538_9ACTN</name>
<feature type="transmembrane region" description="Helical" evidence="1">
    <location>
        <begin position="174"/>
        <end position="193"/>
    </location>
</feature>
<dbReference type="EMBL" id="PPEL01000033">
    <property type="protein sequence ID" value="PNV65379.1"/>
    <property type="molecule type" value="Genomic_DNA"/>
</dbReference>